<feature type="region of interest" description="Disordered" evidence="1">
    <location>
        <begin position="1"/>
        <end position="22"/>
    </location>
</feature>
<keyword evidence="4" id="KW-1185">Reference proteome</keyword>
<dbReference type="RefSeq" id="WP_091305751.1">
    <property type="nucleotide sequence ID" value="NZ_FNSO01000003.1"/>
</dbReference>
<sequence>MPANTPDHNDDGSTTPNPPTPRTLVCGQSGPIELAIYSHDDVIEVIADDSLEYGEITLAPAAGDTSRETAALISAATIEAEGRRFTLRMPQPEGAGGGATVVRSDGHVSIQAGIVTGSVVGIQLGTIDGDMVVGDGVTIVNGTVIAGSGRYTVTGAGAARRGGPVRITARVAPGSSVILSGVTPHLTATGPLGFVDVETTAGNLACVDATTVRVKTMSGDVHTARAAEVSVRTVSGYVICRELAGSAQIKTVSGDITVDAATDSTVRARSVSGDIALTAPAGVGIDATTRTVSGTVTRRDRA</sequence>
<accession>A0A1H4JT02</accession>
<dbReference type="AlphaFoldDB" id="A0A1H4JT02"/>
<feature type="domain" description="DUF4097" evidence="2">
    <location>
        <begin position="128"/>
        <end position="290"/>
    </location>
</feature>
<evidence type="ECO:0000313" key="3">
    <source>
        <dbReference type="EMBL" id="SEB48908.1"/>
    </source>
</evidence>
<proteinExistence type="predicted"/>
<dbReference type="EMBL" id="FNSO01000003">
    <property type="protein sequence ID" value="SEB48908.1"/>
    <property type="molecule type" value="Genomic_DNA"/>
</dbReference>
<name>A0A1H4JT02_9PSEU</name>
<reference evidence="4" key="1">
    <citation type="submission" date="2016-10" db="EMBL/GenBank/DDBJ databases">
        <authorList>
            <person name="Varghese N."/>
            <person name="Submissions S."/>
        </authorList>
    </citation>
    <scope>NUCLEOTIDE SEQUENCE [LARGE SCALE GENOMIC DNA]</scope>
    <source>
        <strain evidence="4">DSM 44544</strain>
    </source>
</reference>
<dbReference type="Proteomes" id="UP000199622">
    <property type="component" value="Unassembled WGS sequence"/>
</dbReference>
<evidence type="ECO:0000259" key="2">
    <source>
        <dbReference type="Pfam" id="PF13349"/>
    </source>
</evidence>
<dbReference type="STRING" id="208445.SAMN04489727_2139"/>
<gene>
    <name evidence="3" type="ORF">SAMN04489727_2139</name>
</gene>
<dbReference type="InterPro" id="IPR025164">
    <property type="entry name" value="Toastrack_DUF4097"/>
</dbReference>
<dbReference type="Pfam" id="PF13349">
    <property type="entry name" value="DUF4097"/>
    <property type="match status" value="1"/>
</dbReference>
<protein>
    <submittedName>
        <fullName evidence="3">Putative adhesin</fullName>
    </submittedName>
</protein>
<organism evidence="3 4">
    <name type="scientific">Amycolatopsis tolypomycina</name>
    <dbReference type="NCBI Taxonomy" id="208445"/>
    <lineage>
        <taxon>Bacteria</taxon>
        <taxon>Bacillati</taxon>
        <taxon>Actinomycetota</taxon>
        <taxon>Actinomycetes</taxon>
        <taxon>Pseudonocardiales</taxon>
        <taxon>Pseudonocardiaceae</taxon>
        <taxon>Amycolatopsis</taxon>
    </lineage>
</organism>
<evidence type="ECO:0000256" key="1">
    <source>
        <dbReference type="SAM" id="MobiDB-lite"/>
    </source>
</evidence>
<evidence type="ECO:0000313" key="4">
    <source>
        <dbReference type="Proteomes" id="UP000199622"/>
    </source>
</evidence>